<name>V9W0Y7_9RHOB</name>
<accession>V9W0Y7</accession>
<dbReference type="KEGG" id="lmd:METH_01355"/>
<gene>
    <name evidence="2" type="ORF">METH_01355</name>
</gene>
<evidence type="ECO:0000256" key="1">
    <source>
        <dbReference type="SAM" id="MobiDB-lite"/>
    </source>
</evidence>
<evidence type="ECO:0000313" key="2">
    <source>
        <dbReference type="EMBL" id="AHD02822.1"/>
    </source>
</evidence>
<sequence>MILTGDFPADPTTGTGNRNGILQAAPPGLPKAMLGSGPGTA</sequence>
<dbReference type="Proteomes" id="UP000018780">
    <property type="component" value="Chromosome"/>
</dbReference>
<dbReference type="EMBL" id="CP006773">
    <property type="protein sequence ID" value="AHD02822.1"/>
    <property type="molecule type" value="Genomic_DNA"/>
</dbReference>
<dbReference type="PATRIC" id="fig|999552.6.peg.266"/>
<proteinExistence type="predicted"/>
<dbReference type="AlphaFoldDB" id="V9W0Y7"/>
<protein>
    <submittedName>
        <fullName evidence="2">Uncharacterized protein</fullName>
    </submittedName>
</protein>
<dbReference type="HOGENOM" id="CLU_3272193_0_0_5"/>
<dbReference type="STRING" id="999552.METH_01355"/>
<feature type="region of interest" description="Disordered" evidence="1">
    <location>
        <begin position="1"/>
        <end position="41"/>
    </location>
</feature>
<organism evidence="2 3">
    <name type="scientific">Leisingera methylohalidivorans DSM 14336</name>
    <dbReference type="NCBI Taxonomy" id="999552"/>
    <lineage>
        <taxon>Bacteria</taxon>
        <taxon>Pseudomonadati</taxon>
        <taxon>Pseudomonadota</taxon>
        <taxon>Alphaproteobacteria</taxon>
        <taxon>Rhodobacterales</taxon>
        <taxon>Roseobacteraceae</taxon>
        <taxon>Leisingera</taxon>
    </lineage>
</organism>
<reference evidence="2 3" key="1">
    <citation type="submission" date="2013-09" db="EMBL/GenBank/DDBJ databases">
        <authorList>
            <consortium name="DOE Joint Genome Institute"/>
            <person name="Klenk H.-P."/>
            <person name="Huntemann M."/>
            <person name="Han J."/>
            <person name="Chen A."/>
            <person name="Kyrpides N."/>
            <person name="Mavromatis K."/>
            <person name="Markowitz V."/>
            <person name="Palaniappan K."/>
            <person name="Ivanova N."/>
            <person name="Schaumberg A."/>
            <person name="Pati A."/>
            <person name="Liolios K."/>
            <person name="Nordberg H.P."/>
            <person name="Cantor M.N."/>
            <person name="Hua S.X."/>
            <person name="Woyke T."/>
        </authorList>
    </citation>
    <scope>NUCLEOTIDE SEQUENCE [LARGE SCALE GENOMIC DNA]</scope>
    <source>
        <strain evidence="2 3">DSM 14336</strain>
    </source>
</reference>
<evidence type="ECO:0000313" key="3">
    <source>
        <dbReference type="Proteomes" id="UP000018780"/>
    </source>
</evidence>
<keyword evidence="3" id="KW-1185">Reference proteome</keyword>